<dbReference type="Pfam" id="PF09345">
    <property type="entry name" value="SiaC"/>
    <property type="match status" value="1"/>
</dbReference>
<protein>
    <recommendedName>
        <fullName evidence="1">SiaC family regulatory phosphoprotein domain-containing protein</fullName>
    </recommendedName>
</protein>
<gene>
    <name evidence="2" type="ORF">MAGMO_1802</name>
</gene>
<evidence type="ECO:0000313" key="2">
    <source>
        <dbReference type="EMBL" id="CRH05979.1"/>
    </source>
</evidence>
<sequence length="128" mass="14664">MDTIKIEKTERSPEIEFVFPENRFALRGESYPEDVPAFYGPHISALGNHLESLEEGEVTFDFELIYFNSTSAKVIMNLFETLDEAAERGVTVTINWHFEEDDDNMEELGEEFGEDLESATFNLCPKAE</sequence>
<dbReference type="AlphaFoldDB" id="A0A1S7LIQ2"/>
<organism evidence="2">
    <name type="scientific">Magnetococcus massalia (strain MO-1)</name>
    <dbReference type="NCBI Taxonomy" id="451514"/>
    <lineage>
        <taxon>Bacteria</taxon>
        <taxon>Pseudomonadati</taxon>
        <taxon>Pseudomonadota</taxon>
        <taxon>Magnetococcia</taxon>
        <taxon>Magnetococcales</taxon>
        <taxon>Magnetococcaceae</taxon>
        <taxon>Magnetococcus</taxon>
    </lineage>
</organism>
<feature type="domain" description="SiaC family regulatory phosphoprotein" evidence="1">
    <location>
        <begin position="6"/>
        <end position="125"/>
    </location>
</feature>
<dbReference type="InterPro" id="IPR018530">
    <property type="entry name" value="SiaC"/>
</dbReference>
<proteinExistence type="predicted"/>
<reference evidence="2" key="1">
    <citation type="submission" date="2015-04" db="EMBL/GenBank/DDBJ databases">
        <authorList>
            <person name="Syromyatnikov M.Y."/>
            <person name="Popov V.N."/>
        </authorList>
    </citation>
    <scope>NUCLEOTIDE SEQUENCE</scope>
    <source>
        <strain evidence="2">MO-1</strain>
    </source>
</reference>
<name>A0A1S7LIQ2_MAGMO</name>
<evidence type="ECO:0000259" key="1">
    <source>
        <dbReference type="Pfam" id="PF09345"/>
    </source>
</evidence>
<accession>A0A1S7LIQ2</accession>
<dbReference type="EMBL" id="LO017727">
    <property type="protein sequence ID" value="CRH05979.1"/>
    <property type="molecule type" value="Genomic_DNA"/>
</dbReference>